<gene>
    <name evidence="2" type="ORF">LG943_05700</name>
</gene>
<comment type="caution">
    <text evidence="2">The sequence shown here is derived from an EMBL/GenBank/DDBJ whole genome shotgun (WGS) entry which is preliminary data.</text>
</comment>
<dbReference type="AlphaFoldDB" id="A0A9X3NHG3"/>
<proteinExistence type="predicted"/>
<keyword evidence="3" id="KW-1185">Reference proteome</keyword>
<evidence type="ECO:0000256" key="1">
    <source>
        <dbReference type="SAM" id="MobiDB-lite"/>
    </source>
</evidence>
<dbReference type="Proteomes" id="UP001140076">
    <property type="component" value="Unassembled WGS sequence"/>
</dbReference>
<evidence type="ECO:0000313" key="3">
    <source>
        <dbReference type="Proteomes" id="UP001140076"/>
    </source>
</evidence>
<feature type="compositionally biased region" description="Basic and acidic residues" evidence="1">
    <location>
        <begin position="147"/>
        <end position="157"/>
    </location>
</feature>
<reference evidence="2" key="1">
    <citation type="submission" date="2021-10" db="EMBL/GenBank/DDBJ databases">
        <title>Streptomonospora sp. nov., isolated from mangrove soil.</title>
        <authorList>
            <person name="Chen X."/>
            <person name="Ge X."/>
            <person name="Liu W."/>
        </authorList>
    </citation>
    <scope>NUCLEOTIDE SEQUENCE</scope>
    <source>
        <strain evidence="2">S1-112</strain>
    </source>
</reference>
<name>A0A9X3NHG3_9ACTN</name>
<dbReference type="Gene3D" id="3.30.530.20">
    <property type="match status" value="1"/>
</dbReference>
<dbReference type="SUPFAM" id="SSF55961">
    <property type="entry name" value="Bet v1-like"/>
    <property type="match status" value="1"/>
</dbReference>
<accession>A0A9X3NHG3</accession>
<evidence type="ECO:0000313" key="2">
    <source>
        <dbReference type="EMBL" id="MDA0563824.1"/>
    </source>
</evidence>
<protein>
    <submittedName>
        <fullName evidence="2">SRPBCC family protein</fullName>
    </submittedName>
</protein>
<dbReference type="EMBL" id="JAJAQC010000007">
    <property type="protein sequence ID" value="MDA0563824.1"/>
    <property type="molecule type" value="Genomic_DNA"/>
</dbReference>
<organism evidence="2 3">
    <name type="scientific">Streptomonospora mangrovi</name>
    <dbReference type="NCBI Taxonomy" id="2883123"/>
    <lineage>
        <taxon>Bacteria</taxon>
        <taxon>Bacillati</taxon>
        <taxon>Actinomycetota</taxon>
        <taxon>Actinomycetes</taxon>
        <taxon>Streptosporangiales</taxon>
        <taxon>Nocardiopsidaceae</taxon>
        <taxon>Streptomonospora</taxon>
    </lineage>
</organism>
<feature type="region of interest" description="Disordered" evidence="1">
    <location>
        <begin position="137"/>
        <end position="157"/>
    </location>
</feature>
<dbReference type="InterPro" id="IPR023393">
    <property type="entry name" value="START-like_dom_sf"/>
</dbReference>
<sequence>MITVAGRVEAAPETVWRFMGALDRWDRMLPTIDAISRVDGGGPAIGVGARFRVRQPGLAPAVYEVTDWRPNAGFTWQARSVGVTTVAAHTLRPDGTGTQVGLSITWTGPGAWPARALFTRKTRAFLAGELAAFARLATQEQSPPGGSRRESRSGDGE</sequence>
<dbReference type="InterPro" id="IPR019587">
    <property type="entry name" value="Polyketide_cyclase/dehydratase"/>
</dbReference>
<dbReference type="Pfam" id="PF10604">
    <property type="entry name" value="Polyketide_cyc2"/>
    <property type="match status" value="1"/>
</dbReference>